<protein>
    <submittedName>
        <fullName evidence="3">Uncharacterized protein</fullName>
    </submittedName>
</protein>
<feature type="compositionally biased region" description="Polar residues" evidence="1">
    <location>
        <begin position="63"/>
        <end position="91"/>
    </location>
</feature>
<keyword evidence="5" id="KW-1185">Reference proteome</keyword>
<comment type="caution">
    <text evidence="3">The sequence shown here is derived from an EMBL/GenBank/DDBJ whole genome shotgun (WGS) entry which is preliminary data.</text>
</comment>
<evidence type="ECO:0000256" key="1">
    <source>
        <dbReference type="SAM" id="MobiDB-lite"/>
    </source>
</evidence>
<accession>A0A5J5I9V8</accession>
<gene>
    <name evidence="3" type="ORF">F4U95_03195</name>
    <name evidence="2" type="ORF">F4U96_03195</name>
</gene>
<dbReference type="Proteomes" id="UP000325933">
    <property type="component" value="Unassembled WGS sequence"/>
</dbReference>
<name>A0A5J5I9V8_9SPHN</name>
<sequence length="159" mass="16002">MIGAIGNGLGNAWGQIKKTTETTVGAVAATTPTQSSTTTPAPTPTPGATEPAPSTTSAVVITAPTTTEPLTYSAPSTGPRQVTASTASQTPVRATLGDRLAETNYYASPQASAVADPIASAQREKDGAALTQAQVIAQAAYSIVARAGVDDRMSLIRDS</sequence>
<organism evidence="3 4">
    <name type="scientific">Sphingobium limneticum</name>
    <dbReference type="NCBI Taxonomy" id="1007511"/>
    <lineage>
        <taxon>Bacteria</taxon>
        <taxon>Pseudomonadati</taxon>
        <taxon>Pseudomonadota</taxon>
        <taxon>Alphaproteobacteria</taxon>
        <taxon>Sphingomonadales</taxon>
        <taxon>Sphingomonadaceae</taxon>
        <taxon>Sphingobium</taxon>
    </lineage>
</organism>
<evidence type="ECO:0000313" key="5">
    <source>
        <dbReference type="Proteomes" id="UP000326364"/>
    </source>
</evidence>
<dbReference type="AlphaFoldDB" id="A0A5J5I9V8"/>
<dbReference type="EMBL" id="VYQA01000002">
    <property type="protein sequence ID" value="KAA9033014.1"/>
    <property type="molecule type" value="Genomic_DNA"/>
</dbReference>
<feature type="region of interest" description="Disordered" evidence="1">
    <location>
        <begin position="28"/>
        <end position="91"/>
    </location>
</feature>
<dbReference type="RefSeq" id="WP_120249619.1">
    <property type="nucleotide sequence ID" value="NZ_JBNNIY010000006.1"/>
</dbReference>
<dbReference type="EMBL" id="VYQB01000002">
    <property type="protein sequence ID" value="KAA9020688.1"/>
    <property type="molecule type" value="Genomic_DNA"/>
</dbReference>
<evidence type="ECO:0000313" key="2">
    <source>
        <dbReference type="EMBL" id="KAA9020688.1"/>
    </source>
</evidence>
<proteinExistence type="predicted"/>
<evidence type="ECO:0000313" key="3">
    <source>
        <dbReference type="EMBL" id="KAA9033014.1"/>
    </source>
</evidence>
<feature type="compositionally biased region" description="Low complexity" evidence="1">
    <location>
        <begin position="28"/>
        <end position="58"/>
    </location>
</feature>
<reference evidence="4 5" key="1">
    <citation type="submission" date="2019-09" db="EMBL/GenBank/DDBJ databases">
        <authorList>
            <person name="Feng G."/>
        </authorList>
    </citation>
    <scope>NUCLEOTIDE SEQUENCE [LARGE SCALE GENOMIC DNA]</scope>
    <source>
        <strain evidence="3 4">KACC 19283</strain>
        <strain evidence="2 5">KACC 19284</strain>
    </source>
</reference>
<evidence type="ECO:0000313" key="4">
    <source>
        <dbReference type="Proteomes" id="UP000325933"/>
    </source>
</evidence>
<dbReference type="Proteomes" id="UP000326364">
    <property type="component" value="Unassembled WGS sequence"/>
</dbReference>